<evidence type="ECO:0000313" key="9">
    <source>
        <dbReference type="EMBL" id="KDQ13023.1"/>
    </source>
</evidence>
<dbReference type="OrthoDB" id="433124at2759"/>
<dbReference type="STRING" id="930990.A0A067MB72"/>
<evidence type="ECO:0000256" key="5">
    <source>
        <dbReference type="ARBA" id="ARBA00022989"/>
    </source>
</evidence>
<keyword evidence="3 7" id="KW-0812">Transmembrane</keyword>
<evidence type="ECO:0000259" key="8">
    <source>
        <dbReference type="PROSITE" id="PS51751"/>
    </source>
</evidence>
<protein>
    <recommendedName>
        <fullName evidence="7">Efficient mitochondria targeting-associated protein 19</fullName>
    </recommendedName>
</protein>
<dbReference type="EMBL" id="KL198046">
    <property type="protein sequence ID" value="KDQ13023.1"/>
    <property type="molecule type" value="Genomic_DNA"/>
</dbReference>
<dbReference type="PANTHER" id="PTHR31204">
    <property type="entry name" value="SIGMA INTRACELLULAR RECEPTOR 2"/>
    <property type="match status" value="1"/>
</dbReference>
<feature type="domain" description="EXPERA" evidence="8">
    <location>
        <begin position="10"/>
        <end position="168"/>
    </location>
</feature>
<keyword evidence="10" id="KW-1185">Reference proteome</keyword>
<organism evidence="9 10">
    <name type="scientific">Botryobasidium botryosum (strain FD-172 SS1)</name>
    <dbReference type="NCBI Taxonomy" id="930990"/>
    <lineage>
        <taxon>Eukaryota</taxon>
        <taxon>Fungi</taxon>
        <taxon>Dikarya</taxon>
        <taxon>Basidiomycota</taxon>
        <taxon>Agaricomycotina</taxon>
        <taxon>Agaricomycetes</taxon>
        <taxon>Cantharellales</taxon>
        <taxon>Botryobasidiaceae</taxon>
        <taxon>Botryobasidium</taxon>
    </lineage>
</organism>
<proteinExistence type="inferred from homology"/>
<dbReference type="InterPro" id="IPR016964">
    <property type="entry name" value="Sigma2_recept"/>
</dbReference>
<feature type="transmembrane region" description="Helical" evidence="7">
    <location>
        <begin position="106"/>
        <end position="133"/>
    </location>
</feature>
<evidence type="ECO:0000256" key="2">
    <source>
        <dbReference type="ARBA" id="ARBA00009096"/>
    </source>
</evidence>
<dbReference type="PANTHER" id="PTHR31204:SF1">
    <property type="entry name" value="SIGMA INTRACELLULAR RECEPTOR 2"/>
    <property type="match status" value="1"/>
</dbReference>
<evidence type="ECO:0000256" key="1">
    <source>
        <dbReference type="ARBA" id="ARBA00004477"/>
    </source>
</evidence>
<dbReference type="AlphaFoldDB" id="A0A067MB72"/>
<dbReference type="Pfam" id="PF05241">
    <property type="entry name" value="EBP"/>
    <property type="match status" value="1"/>
</dbReference>
<evidence type="ECO:0000313" key="10">
    <source>
        <dbReference type="Proteomes" id="UP000027195"/>
    </source>
</evidence>
<feature type="transmembrane region" description="Helical" evidence="7">
    <location>
        <begin position="12"/>
        <end position="34"/>
    </location>
</feature>
<evidence type="ECO:0000256" key="7">
    <source>
        <dbReference type="PIRNR" id="PIRNR031032"/>
    </source>
</evidence>
<feature type="transmembrane region" description="Helical" evidence="7">
    <location>
        <begin position="153"/>
        <end position="173"/>
    </location>
</feature>
<feature type="transmembrane region" description="Helical" evidence="7">
    <location>
        <begin position="75"/>
        <end position="99"/>
    </location>
</feature>
<comment type="subcellular location">
    <subcellularLocation>
        <location evidence="1">Endoplasmic reticulum membrane</location>
        <topology evidence="1">Multi-pass membrane protein</topology>
    </subcellularLocation>
</comment>
<accession>A0A067MB72</accession>
<gene>
    <name evidence="9" type="ORF">BOTBODRAFT_400937</name>
</gene>
<dbReference type="FunCoup" id="A0A067MB72">
    <property type="interactions" value="130"/>
</dbReference>
<dbReference type="HOGENOM" id="CLU_086812_3_0_1"/>
<dbReference type="Proteomes" id="UP000027195">
    <property type="component" value="Unassembled WGS sequence"/>
</dbReference>
<name>A0A067MB72_BOTB1</name>
<evidence type="ECO:0000256" key="3">
    <source>
        <dbReference type="ARBA" id="ARBA00022692"/>
    </source>
</evidence>
<keyword evidence="6 7" id="KW-0472">Membrane</keyword>
<reference evidence="10" key="1">
    <citation type="journal article" date="2014" name="Proc. Natl. Acad. Sci. U.S.A.">
        <title>Extensive sampling of basidiomycete genomes demonstrates inadequacy of the white-rot/brown-rot paradigm for wood decay fungi.</title>
        <authorList>
            <person name="Riley R."/>
            <person name="Salamov A.A."/>
            <person name="Brown D.W."/>
            <person name="Nagy L.G."/>
            <person name="Floudas D."/>
            <person name="Held B.W."/>
            <person name="Levasseur A."/>
            <person name="Lombard V."/>
            <person name="Morin E."/>
            <person name="Otillar R."/>
            <person name="Lindquist E.A."/>
            <person name="Sun H."/>
            <person name="LaButti K.M."/>
            <person name="Schmutz J."/>
            <person name="Jabbour D."/>
            <person name="Luo H."/>
            <person name="Baker S.E."/>
            <person name="Pisabarro A.G."/>
            <person name="Walton J.D."/>
            <person name="Blanchette R.A."/>
            <person name="Henrissat B."/>
            <person name="Martin F."/>
            <person name="Cullen D."/>
            <person name="Hibbett D.S."/>
            <person name="Grigoriev I.V."/>
        </authorList>
    </citation>
    <scope>NUCLEOTIDE SEQUENCE [LARGE SCALE GENOMIC DNA]</scope>
    <source>
        <strain evidence="10">FD-172 SS1</strain>
    </source>
</reference>
<dbReference type="InParanoid" id="A0A067MB72"/>
<dbReference type="GO" id="GO:0005789">
    <property type="term" value="C:endoplasmic reticulum membrane"/>
    <property type="evidence" value="ECO:0007669"/>
    <property type="project" value="UniProtKB-SubCell"/>
</dbReference>
<evidence type="ECO:0000256" key="4">
    <source>
        <dbReference type="ARBA" id="ARBA00022824"/>
    </source>
</evidence>
<dbReference type="PIRSF" id="PIRSF031032">
    <property type="entry name" value="TMP_97_prd"/>
    <property type="match status" value="1"/>
</dbReference>
<keyword evidence="4 7" id="KW-0256">Endoplasmic reticulum</keyword>
<evidence type="ECO:0000256" key="6">
    <source>
        <dbReference type="ARBA" id="ARBA00023136"/>
    </source>
</evidence>
<comment type="similarity">
    <text evidence="2">Belongs to the TMEM97/sigma-2 receptor family.</text>
</comment>
<dbReference type="InterPro" id="IPR051987">
    <property type="entry name" value="Sigma-2_receptor-like"/>
</dbReference>
<keyword evidence="5 7" id="KW-1133">Transmembrane helix</keyword>
<dbReference type="InterPro" id="IPR033118">
    <property type="entry name" value="EXPERA"/>
</dbReference>
<sequence>MSGLLRSKRAESFYTVFFLTHAAITVFVDLQPFYPRSIVPDALKHLGEFYLEISGDPLVASLAGLGPYSHNAYGAWFKTFACIEAVFQLPFFFVAAAGIWRGSATVWVLVFAYATSTLTTILPCIATFLSLPISPEETPISVLAVTQGQLNMLLASYLPFVFILSFMSIDAGARLWHMIRQAEQVAKVSKSS</sequence>
<dbReference type="PROSITE" id="PS51751">
    <property type="entry name" value="EXPERA"/>
    <property type="match status" value="1"/>
</dbReference>